<evidence type="ECO:0000256" key="8">
    <source>
        <dbReference type="ARBA" id="ARBA00023004"/>
    </source>
</evidence>
<accession>A0A8J9Z385</accession>
<dbReference type="EMBL" id="OV696700">
    <property type="protein sequence ID" value="CAH1246364.1"/>
    <property type="molecule type" value="Genomic_DNA"/>
</dbReference>
<dbReference type="PROSITE" id="PS00086">
    <property type="entry name" value="CYTOCHROME_P450"/>
    <property type="match status" value="1"/>
</dbReference>
<evidence type="ECO:0000256" key="5">
    <source>
        <dbReference type="ARBA" id="ARBA00022723"/>
    </source>
</evidence>
<keyword evidence="12" id="KW-1133">Transmembrane helix</keyword>
<name>A0A8J9Z385_BRALA</name>
<dbReference type="InterPro" id="IPR017972">
    <property type="entry name" value="Cyt_P450_CS"/>
</dbReference>
<organism evidence="13 14">
    <name type="scientific">Branchiostoma lanceolatum</name>
    <name type="common">Common lancelet</name>
    <name type="synonym">Amphioxus lanceolatum</name>
    <dbReference type="NCBI Taxonomy" id="7740"/>
    <lineage>
        <taxon>Eukaryota</taxon>
        <taxon>Metazoa</taxon>
        <taxon>Chordata</taxon>
        <taxon>Cephalochordata</taxon>
        <taxon>Leptocardii</taxon>
        <taxon>Amphioxiformes</taxon>
        <taxon>Branchiostomatidae</taxon>
        <taxon>Branchiostoma</taxon>
    </lineage>
</organism>
<evidence type="ECO:0000256" key="4">
    <source>
        <dbReference type="ARBA" id="ARBA00022617"/>
    </source>
</evidence>
<comment type="cofactor">
    <cofactor evidence="10">
        <name>heme</name>
        <dbReference type="ChEBI" id="CHEBI:30413"/>
    </cofactor>
</comment>
<dbReference type="SUPFAM" id="SSF48264">
    <property type="entry name" value="Cytochrome P450"/>
    <property type="match status" value="1"/>
</dbReference>
<evidence type="ECO:0000256" key="12">
    <source>
        <dbReference type="SAM" id="Phobius"/>
    </source>
</evidence>
<dbReference type="FunFam" id="1.10.630.10:FF:000042">
    <property type="entry name" value="Cytochrome P450"/>
    <property type="match status" value="1"/>
</dbReference>
<keyword evidence="6" id="KW-0256">Endoplasmic reticulum</keyword>
<keyword evidence="11" id="KW-0503">Monooxygenase</keyword>
<evidence type="ECO:0000313" key="14">
    <source>
        <dbReference type="Proteomes" id="UP000838412"/>
    </source>
</evidence>
<dbReference type="CDD" id="cd11055">
    <property type="entry name" value="CYP3A-like"/>
    <property type="match status" value="1"/>
</dbReference>
<evidence type="ECO:0000256" key="10">
    <source>
        <dbReference type="PIRSR" id="PIRSR602401-1"/>
    </source>
</evidence>
<keyword evidence="14" id="KW-1185">Reference proteome</keyword>
<keyword evidence="6" id="KW-0492">Microsome</keyword>
<dbReference type="InterPro" id="IPR002401">
    <property type="entry name" value="Cyt_P450_E_grp-I"/>
</dbReference>
<keyword evidence="4 10" id="KW-0349">Heme</keyword>
<dbReference type="GO" id="GO:0016705">
    <property type="term" value="F:oxidoreductase activity, acting on paired donors, with incorporation or reduction of molecular oxygen"/>
    <property type="evidence" value="ECO:0007669"/>
    <property type="project" value="InterPro"/>
</dbReference>
<dbReference type="InterPro" id="IPR001128">
    <property type="entry name" value="Cyt_P450"/>
</dbReference>
<feature type="binding site" description="axial binding residue" evidence="10">
    <location>
        <position position="459"/>
    </location>
    <ligand>
        <name>heme</name>
        <dbReference type="ChEBI" id="CHEBI:30413"/>
    </ligand>
    <ligandPart>
        <name>Fe</name>
        <dbReference type="ChEBI" id="CHEBI:18248"/>
    </ligandPart>
</feature>
<sequence length="519" mass="59390">MELDFLPIPLTWILLALLPVLFYLYAIRPQQLLKKMGVPHPSPLPIIGNMHQTMKNGVWNPDAQVKKMKEFGAVSGVYMGRTPYVTISDPEMLREVFVKQFHKFTNRAATGMSLNVKPQCRMLTDLVDEDWKNVRSTVSPAFSGGKLKQMAGAMNTCANMLLENLGKSAEKKESFDAKELTSGFTTDVIARTAFGLEVDSQRNPQDPFVVHTRKPFAVAFRNPLFWLFFLFPKIMKPILETFQYGFLDKDVSSFFYNVVDQVMEMRQTEGKAHGRVDFMQLMMNAHKFDEDDNKEEGMQVQGIKKALTRDDVVANGFLFFIAGYETTAHTMAFTFYNLALNQEAQDKAREEINQVMENRELVDYEAVNKMTYLEMCINETLRMYAPASGVVRVSSDEVKMKWLTIPKGMNVIVPILGIHNDPERWPEPKKFIPERFTKEEREKRDPYDWLPFGAGPRNCIGMRLALMELKVGLAKVLMKYRIVTGPDTDIPLKIMKFKQFPTPENGIKLRAELLQPGGD</sequence>
<dbReference type="GO" id="GO:0008395">
    <property type="term" value="F:steroid hydroxylase activity"/>
    <property type="evidence" value="ECO:0007669"/>
    <property type="project" value="TreeGrafter"/>
</dbReference>
<evidence type="ECO:0000256" key="3">
    <source>
        <dbReference type="ARBA" id="ARBA00010617"/>
    </source>
</evidence>
<comment type="subcellular location">
    <subcellularLocation>
        <location evidence="2">Endoplasmic reticulum membrane</location>
        <topology evidence="2">Peripheral membrane protein</topology>
    </subcellularLocation>
    <subcellularLocation>
        <location evidence="1">Microsome membrane</location>
        <topology evidence="1">Peripheral membrane protein</topology>
    </subcellularLocation>
</comment>
<reference evidence="13" key="1">
    <citation type="submission" date="2022-01" db="EMBL/GenBank/DDBJ databases">
        <authorList>
            <person name="Braso-Vives M."/>
        </authorList>
    </citation>
    <scope>NUCLEOTIDE SEQUENCE</scope>
</reference>
<evidence type="ECO:0000256" key="7">
    <source>
        <dbReference type="ARBA" id="ARBA00023002"/>
    </source>
</evidence>
<dbReference type="OrthoDB" id="2789670at2759"/>
<evidence type="ECO:0000313" key="13">
    <source>
        <dbReference type="EMBL" id="CAH1246364.1"/>
    </source>
</evidence>
<evidence type="ECO:0000256" key="9">
    <source>
        <dbReference type="ARBA" id="ARBA00043906"/>
    </source>
</evidence>
<dbReference type="Proteomes" id="UP000838412">
    <property type="component" value="Chromosome 15"/>
</dbReference>
<keyword evidence="5 10" id="KW-0479">Metal-binding</keyword>
<keyword evidence="12" id="KW-0812">Transmembrane</keyword>
<dbReference type="GO" id="GO:0005789">
    <property type="term" value="C:endoplasmic reticulum membrane"/>
    <property type="evidence" value="ECO:0007669"/>
    <property type="project" value="UniProtKB-SubCell"/>
</dbReference>
<keyword evidence="8 10" id="KW-0408">Iron</keyword>
<dbReference type="InterPro" id="IPR050705">
    <property type="entry name" value="Cytochrome_P450_3A"/>
</dbReference>
<keyword evidence="7 11" id="KW-0560">Oxidoreductase</keyword>
<evidence type="ECO:0000256" key="1">
    <source>
        <dbReference type="ARBA" id="ARBA00004174"/>
    </source>
</evidence>
<comment type="function">
    <text evidence="9">Cytochromes P450 are a group of heme-thiolate monooxygenases. They oxidize a variety of structurally unrelated compounds, including steroids, fatty acids, and xenobiotics.</text>
</comment>
<dbReference type="PRINTS" id="PR00463">
    <property type="entry name" value="EP450I"/>
</dbReference>
<dbReference type="GO" id="GO:0020037">
    <property type="term" value="F:heme binding"/>
    <property type="evidence" value="ECO:0007669"/>
    <property type="project" value="InterPro"/>
</dbReference>
<dbReference type="InterPro" id="IPR036396">
    <property type="entry name" value="Cyt_P450_sf"/>
</dbReference>
<evidence type="ECO:0000256" key="2">
    <source>
        <dbReference type="ARBA" id="ARBA00004406"/>
    </source>
</evidence>
<comment type="similarity">
    <text evidence="3 11">Belongs to the cytochrome P450 family.</text>
</comment>
<feature type="transmembrane region" description="Helical" evidence="12">
    <location>
        <begin position="6"/>
        <end position="26"/>
    </location>
</feature>
<evidence type="ECO:0000256" key="11">
    <source>
        <dbReference type="RuleBase" id="RU000461"/>
    </source>
</evidence>
<dbReference type="GO" id="GO:0005506">
    <property type="term" value="F:iron ion binding"/>
    <property type="evidence" value="ECO:0007669"/>
    <property type="project" value="InterPro"/>
</dbReference>
<keyword evidence="12" id="KW-0472">Membrane</keyword>
<protein>
    <submittedName>
        <fullName evidence="13">CYP3A43 protein</fullName>
    </submittedName>
</protein>
<dbReference type="PANTHER" id="PTHR24302">
    <property type="entry name" value="CYTOCHROME P450 FAMILY 3"/>
    <property type="match status" value="1"/>
</dbReference>
<evidence type="ECO:0000256" key="6">
    <source>
        <dbReference type="ARBA" id="ARBA00022848"/>
    </source>
</evidence>
<dbReference type="Gene3D" id="1.10.630.10">
    <property type="entry name" value="Cytochrome P450"/>
    <property type="match status" value="1"/>
</dbReference>
<dbReference type="AlphaFoldDB" id="A0A8J9Z385"/>
<dbReference type="PRINTS" id="PR00385">
    <property type="entry name" value="P450"/>
</dbReference>
<gene>
    <name evidence="13" type="primary">CYP3A43</name>
    <name evidence="13" type="ORF">BLAG_LOCUS8411</name>
</gene>
<dbReference type="Pfam" id="PF00067">
    <property type="entry name" value="p450"/>
    <property type="match status" value="1"/>
</dbReference>
<dbReference type="PANTHER" id="PTHR24302:SF15">
    <property type="entry name" value="FATTY-ACID PEROXYGENASE"/>
    <property type="match status" value="1"/>
</dbReference>
<proteinExistence type="inferred from homology"/>